<dbReference type="Pfam" id="PF13516">
    <property type="entry name" value="LRR_6"/>
    <property type="match status" value="2"/>
</dbReference>
<accession>A0A0L0DBI4</accession>
<dbReference type="GO" id="GO:0019005">
    <property type="term" value="C:SCF ubiquitin ligase complex"/>
    <property type="evidence" value="ECO:0007669"/>
    <property type="project" value="TreeGrafter"/>
</dbReference>
<evidence type="ECO:0000256" key="1">
    <source>
        <dbReference type="SAM" id="MobiDB-lite"/>
    </source>
</evidence>
<dbReference type="AlphaFoldDB" id="A0A0L0DBI4"/>
<dbReference type="GO" id="GO:0031146">
    <property type="term" value="P:SCF-dependent proteasomal ubiquitin-dependent protein catabolic process"/>
    <property type="evidence" value="ECO:0007669"/>
    <property type="project" value="TreeGrafter"/>
</dbReference>
<dbReference type="EMBL" id="GL349455">
    <property type="protein sequence ID" value="KNC49471.1"/>
    <property type="molecule type" value="Genomic_DNA"/>
</dbReference>
<dbReference type="SUPFAM" id="SSF81383">
    <property type="entry name" value="F-box domain"/>
    <property type="match status" value="1"/>
</dbReference>
<dbReference type="GeneID" id="25564892"/>
<reference evidence="2 3" key="1">
    <citation type="submission" date="2010-05" db="EMBL/GenBank/DDBJ databases">
        <title>The Genome Sequence of Thecamonas trahens ATCC 50062.</title>
        <authorList>
            <consortium name="The Broad Institute Genome Sequencing Platform"/>
            <person name="Russ C."/>
            <person name="Cuomo C."/>
            <person name="Shea T."/>
            <person name="Young S.K."/>
            <person name="Zeng Q."/>
            <person name="Koehrsen M."/>
            <person name="Haas B."/>
            <person name="Borodovsky M."/>
            <person name="Guigo R."/>
            <person name="Alvarado L."/>
            <person name="Berlin A."/>
            <person name="Bochicchio J."/>
            <person name="Borenstein D."/>
            <person name="Chapman S."/>
            <person name="Chen Z."/>
            <person name="Freedman E."/>
            <person name="Gellesch M."/>
            <person name="Goldberg J."/>
            <person name="Griggs A."/>
            <person name="Gujja S."/>
            <person name="Heilman E."/>
            <person name="Heiman D."/>
            <person name="Hepburn T."/>
            <person name="Howarth C."/>
            <person name="Jen D."/>
            <person name="Larson L."/>
            <person name="Mehta T."/>
            <person name="Park D."/>
            <person name="Pearson M."/>
            <person name="Roberts A."/>
            <person name="Saif S."/>
            <person name="Shenoy N."/>
            <person name="Sisk P."/>
            <person name="Stolte C."/>
            <person name="Sykes S."/>
            <person name="Thomson T."/>
            <person name="Walk T."/>
            <person name="White J."/>
            <person name="Yandava C."/>
            <person name="Burger G."/>
            <person name="Gray M.W."/>
            <person name="Holland P.W.H."/>
            <person name="King N."/>
            <person name="Lang F.B.F."/>
            <person name="Roger A.J."/>
            <person name="Ruiz-Trillo I."/>
            <person name="Lander E."/>
            <person name="Nusbaum C."/>
        </authorList>
    </citation>
    <scope>NUCLEOTIDE SEQUENCE [LARGE SCALE GENOMIC DNA]</scope>
    <source>
        <strain evidence="2 3">ATCC 50062</strain>
    </source>
</reference>
<keyword evidence="3" id="KW-1185">Reference proteome</keyword>
<organism evidence="2 3">
    <name type="scientific">Thecamonas trahens ATCC 50062</name>
    <dbReference type="NCBI Taxonomy" id="461836"/>
    <lineage>
        <taxon>Eukaryota</taxon>
        <taxon>Apusozoa</taxon>
        <taxon>Apusomonadida</taxon>
        <taxon>Apusomonadidae</taxon>
        <taxon>Thecamonas</taxon>
    </lineage>
</organism>
<evidence type="ECO:0000313" key="2">
    <source>
        <dbReference type="EMBL" id="KNC49471.1"/>
    </source>
</evidence>
<dbReference type="Proteomes" id="UP000054408">
    <property type="component" value="Unassembled WGS sequence"/>
</dbReference>
<dbReference type="RefSeq" id="XP_013757890.1">
    <property type="nucleotide sequence ID" value="XM_013902436.1"/>
</dbReference>
<name>A0A0L0DBI4_THETB</name>
<dbReference type="Gene3D" id="3.80.10.10">
    <property type="entry name" value="Ribonuclease Inhibitor"/>
    <property type="match status" value="3"/>
</dbReference>
<dbReference type="InterPro" id="IPR032675">
    <property type="entry name" value="LRR_dom_sf"/>
</dbReference>
<dbReference type="SUPFAM" id="SSF52047">
    <property type="entry name" value="RNI-like"/>
    <property type="match status" value="1"/>
</dbReference>
<dbReference type="OrthoDB" id="10044893at2759"/>
<dbReference type="InterPro" id="IPR036047">
    <property type="entry name" value="F-box-like_dom_sf"/>
</dbReference>
<dbReference type="PANTHER" id="PTHR13318">
    <property type="entry name" value="PARTNER OF PAIRED, ISOFORM B-RELATED"/>
    <property type="match status" value="1"/>
</dbReference>
<protein>
    <submittedName>
        <fullName evidence="2">Uncharacterized protein</fullName>
    </submittedName>
</protein>
<dbReference type="InterPro" id="IPR001611">
    <property type="entry name" value="Leu-rich_rpt"/>
</dbReference>
<gene>
    <name evidence="2" type="ORF">AMSG_05485</name>
</gene>
<evidence type="ECO:0000313" key="3">
    <source>
        <dbReference type="Proteomes" id="UP000054408"/>
    </source>
</evidence>
<proteinExistence type="predicted"/>
<sequence>MGCGSSRADQGKNGRGGSGNLVRASRRGGKSDRGGLTPLREVRAEREASLAQLDLASLPGLAAWRALATLGEGCVERGDGRATAMSVFAPVVRVAAMRGDDPSAKLRVVGLQANQQCKGRSRSKCKKNEVELVFEPSELRYFSAAMMETVMDAVSSGELSLFDILDDALVIRILWYLPLADFCHAAQVSLRLNLLTYDAELSTLWMVRTLATSRIRDSSLTRLAARSVSCILSLDLSNCQLVTDCGLRAILEVNPLMEDISLANCTGITRAGLMAVAELGTSLQRAVMPVTKARSHAESYSDIIEVMAANATELVELDIDGWVVSANALACLLKQCSSLERLTVSLRSIPGESIVDDVGFMQVCQYAHNIKGLVLNYPVELNSSSLTALLAHMGSLTALNIAHASFPRLALAPGMAPVLRVIHLNDVAIDDAGLASLIASTPSLYHFELRFCAHLTDTFLSSPLPPSLQTLVLTSCPISDRGVGFVARQLERLPRLLCLDLSHTNISEQSLSTLLGIGKSVPYIGIADCAAIQANSIIEFYMRRHKQLKKYEAAFLEVIARAEPPSRFHLPSGEPRPLFASPSMAGMSGGPSGCRAKPTISSRLVESHVRGMHASLSGTR</sequence>
<feature type="region of interest" description="Disordered" evidence="1">
    <location>
        <begin position="1"/>
        <end position="40"/>
    </location>
</feature>
<dbReference type="STRING" id="461836.A0A0L0DBI4"/>